<reference evidence="11" key="1">
    <citation type="journal article" date="2014" name="Mar. Genomics">
        <title>Comparison of whole mitochondrial genome sequences from two clades of the invasive ascidian, Didemnum vexillum.</title>
        <authorList>
            <person name="Smith K.F."/>
            <person name="Abbott C.L."/>
            <person name="Saito Y."/>
            <person name="Fidler A.E."/>
        </authorList>
    </citation>
    <scope>NUCLEOTIDE SEQUENCE</scope>
    <source>
        <strain evidence="11">Clade A</strain>
        <strain evidence="12">Clade B</strain>
    </source>
</reference>
<feature type="chain" id="PRO_5007388292" description="NADH-ubiquinone oxidoreductase chain 3" evidence="10">
    <location>
        <begin position="22"/>
        <end position="106"/>
    </location>
</feature>
<dbReference type="EMBL" id="KM259616">
    <property type="protein sequence ID" value="AIZ58125.1"/>
    <property type="molecule type" value="Genomic_DNA"/>
</dbReference>
<feature type="transmembrane region" description="Helical" evidence="9">
    <location>
        <begin position="82"/>
        <end position="99"/>
    </location>
</feature>
<evidence type="ECO:0000313" key="12">
    <source>
        <dbReference type="EMBL" id="AIZ58137.1"/>
    </source>
</evidence>
<dbReference type="InterPro" id="IPR000440">
    <property type="entry name" value="NADH_UbQ/plastoQ_OxRdtase_su3"/>
</dbReference>
<protein>
    <recommendedName>
        <fullName evidence="3 9">NADH-ubiquinone oxidoreductase chain 3</fullName>
        <ecNumber evidence="9">7.1.1.2</ecNumber>
    </recommendedName>
</protein>
<keyword evidence="9" id="KW-1278">Translocase</keyword>
<organism evidence="11">
    <name type="scientific">Didemnum vexillum</name>
    <dbReference type="NCBI Taxonomy" id="516032"/>
    <lineage>
        <taxon>Eukaryota</taxon>
        <taxon>Metazoa</taxon>
        <taxon>Chordata</taxon>
        <taxon>Tunicata</taxon>
        <taxon>Ascidiacea</taxon>
        <taxon>Aplousobranchia</taxon>
        <taxon>Didemnidae</taxon>
        <taxon>Didemnum</taxon>
    </lineage>
</organism>
<keyword evidence="9" id="KW-0520">NAD</keyword>
<sequence length="106" mass="13080">MFVMMLLIVFLFYFGMKNLKGYQEMNSKALYSTYECGYQEMTYNNMLYSSQFFVLALSFMLFDLEIVFFLPYFIFYFYSYMIVYMLMFFLMLLLLGLYYELFQKIV</sequence>
<evidence type="ECO:0000256" key="7">
    <source>
        <dbReference type="ARBA" id="ARBA00023136"/>
    </source>
</evidence>
<keyword evidence="9" id="KW-0830">Ubiquinone</keyword>
<keyword evidence="9" id="KW-0679">Respiratory chain</keyword>
<comment type="catalytic activity">
    <reaction evidence="8 9">
        <text>a ubiquinone + NADH + 5 H(+)(in) = a ubiquinol + NAD(+) + 4 H(+)(out)</text>
        <dbReference type="Rhea" id="RHEA:29091"/>
        <dbReference type="Rhea" id="RHEA-COMP:9565"/>
        <dbReference type="Rhea" id="RHEA-COMP:9566"/>
        <dbReference type="ChEBI" id="CHEBI:15378"/>
        <dbReference type="ChEBI" id="CHEBI:16389"/>
        <dbReference type="ChEBI" id="CHEBI:17976"/>
        <dbReference type="ChEBI" id="CHEBI:57540"/>
        <dbReference type="ChEBI" id="CHEBI:57945"/>
        <dbReference type="EC" id="7.1.1.2"/>
    </reaction>
</comment>
<gene>
    <name evidence="11" type="primary">NAD3</name>
</gene>
<evidence type="ECO:0000256" key="2">
    <source>
        <dbReference type="ARBA" id="ARBA00008472"/>
    </source>
</evidence>
<evidence type="ECO:0000256" key="10">
    <source>
        <dbReference type="SAM" id="SignalP"/>
    </source>
</evidence>
<geneLocation type="mitochondrion" evidence="11"/>
<dbReference type="GO" id="GO:0008137">
    <property type="term" value="F:NADH dehydrogenase (ubiquinone) activity"/>
    <property type="evidence" value="ECO:0007669"/>
    <property type="project" value="UniProtKB-UniRule"/>
</dbReference>
<dbReference type="EMBL" id="KM259617">
    <property type="protein sequence ID" value="AIZ58137.1"/>
    <property type="molecule type" value="Genomic_DNA"/>
</dbReference>
<evidence type="ECO:0000256" key="8">
    <source>
        <dbReference type="ARBA" id="ARBA00049551"/>
    </source>
</evidence>
<evidence type="ECO:0000256" key="3">
    <source>
        <dbReference type="ARBA" id="ARBA00021007"/>
    </source>
</evidence>
<keyword evidence="10" id="KW-0732">Signal</keyword>
<keyword evidence="9 11" id="KW-0496">Mitochondrion</keyword>
<comment type="function">
    <text evidence="9">Core subunit of the mitochondrial membrane respiratory chain NADH dehydrogenase (Complex I) which catalyzes electron transfer from NADH through the respiratory chain, using ubiquinone as an electron acceptor. Essential for the catalytic activity of complex I.</text>
</comment>
<keyword evidence="4 9" id="KW-0813">Transport</keyword>
<evidence type="ECO:0000256" key="6">
    <source>
        <dbReference type="ARBA" id="ARBA00022989"/>
    </source>
</evidence>
<feature type="transmembrane region" description="Helical" evidence="9">
    <location>
        <begin position="52"/>
        <end position="75"/>
    </location>
</feature>
<comment type="subcellular location">
    <subcellularLocation>
        <location evidence="1">Membrane</location>
    </subcellularLocation>
    <subcellularLocation>
        <location evidence="9">Mitochondrion membrane</location>
        <topology evidence="9">Multi-pass membrane protein</topology>
    </subcellularLocation>
</comment>
<name>A0A0A7LFU6_9ASCI</name>
<dbReference type="AlphaFoldDB" id="A0A0A7LFU6"/>
<keyword evidence="6 9" id="KW-1133">Transmembrane helix</keyword>
<evidence type="ECO:0000313" key="11">
    <source>
        <dbReference type="EMBL" id="AIZ58125.1"/>
    </source>
</evidence>
<evidence type="ECO:0000256" key="4">
    <source>
        <dbReference type="ARBA" id="ARBA00022448"/>
    </source>
</evidence>
<accession>A0A0A7LFU6</accession>
<evidence type="ECO:0000256" key="1">
    <source>
        <dbReference type="ARBA" id="ARBA00004370"/>
    </source>
</evidence>
<dbReference type="EC" id="7.1.1.2" evidence="9"/>
<dbReference type="Pfam" id="PF00507">
    <property type="entry name" value="Oxidored_q4"/>
    <property type="match status" value="1"/>
</dbReference>
<dbReference type="InterPro" id="IPR038430">
    <property type="entry name" value="NDAH_ubi_oxred_su3_sf"/>
</dbReference>
<keyword evidence="7 9" id="KW-0472">Membrane</keyword>
<evidence type="ECO:0000256" key="5">
    <source>
        <dbReference type="ARBA" id="ARBA00022692"/>
    </source>
</evidence>
<comment type="similarity">
    <text evidence="2 9">Belongs to the complex I subunit 3 family.</text>
</comment>
<keyword evidence="9" id="KW-0249">Electron transport</keyword>
<dbReference type="Gene3D" id="1.20.58.1610">
    <property type="entry name" value="NADH:ubiquinone/plastoquinone oxidoreductase, chain 3"/>
    <property type="match status" value="1"/>
</dbReference>
<dbReference type="GO" id="GO:0031966">
    <property type="term" value="C:mitochondrial membrane"/>
    <property type="evidence" value="ECO:0007669"/>
    <property type="project" value="UniProtKB-SubCell"/>
</dbReference>
<evidence type="ECO:0000256" key="9">
    <source>
        <dbReference type="RuleBase" id="RU003640"/>
    </source>
</evidence>
<proteinExistence type="inferred from homology"/>
<keyword evidence="5 9" id="KW-0812">Transmembrane</keyword>
<feature type="signal peptide" evidence="10">
    <location>
        <begin position="1"/>
        <end position="21"/>
    </location>
</feature>